<dbReference type="PROSITE" id="PS51257">
    <property type="entry name" value="PROKAR_LIPOPROTEIN"/>
    <property type="match status" value="1"/>
</dbReference>
<proteinExistence type="predicted"/>
<sequence length="126" mass="13707">MKKVFAAGMVALLLAGCASSGNRALEQENQVTVQSKIQKGITTKQQVKAQFGDPIGVSFTDGGNEVWTYSLANVKLNGSTFIPFYGLFHNGSKAHVKQLVILFKNDIVEKYTMSESNTETKSGWAD</sequence>
<feature type="signal peptide" evidence="1">
    <location>
        <begin position="1"/>
        <end position="20"/>
    </location>
</feature>
<comment type="caution">
    <text evidence="2">The sequence shown here is derived from an EMBL/GenBank/DDBJ whole genome shotgun (WGS) entry which is preliminary data.</text>
</comment>
<dbReference type="Proteomes" id="UP000193558">
    <property type="component" value="Unassembled WGS sequence"/>
</dbReference>
<dbReference type="OrthoDB" id="7225452at2"/>
<evidence type="ECO:0000313" key="3">
    <source>
        <dbReference type="Proteomes" id="UP000193558"/>
    </source>
</evidence>
<reference evidence="2 3" key="1">
    <citation type="journal article" date="2017" name="Antonie Van Leeuwenhoek">
        <title>Phylogenomic resolution of the bacterial genus Pantoea and its relationship with Erwinia and Tatumella.</title>
        <authorList>
            <person name="Palmer M."/>
            <person name="Steenkamp E.T."/>
            <person name="Coetzee M.P."/>
            <person name="Chan W.Y."/>
            <person name="van Zyl E."/>
            <person name="De Maayer P."/>
            <person name="Coutinho T.A."/>
            <person name="Blom J."/>
            <person name="Smits T.H."/>
            <person name="Duffy B."/>
            <person name="Venter S.N."/>
        </authorList>
    </citation>
    <scope>NUCLEOTIDE SEQUENCE [LARGE SCALE GENOMIC DNA]</scope>
    <source>
        <strain evidence="2 3">LMG 26275</strain>
    </source>
</reference>
<protein>
    <recommendedName>
        <fullName evidence="4">Lipoprotein SmpA/OmlA domain-containing protein</fullName>
    </recommendedName>
</protein>
<evidence type="ECO:0000313" key="2">
    <source>
        <dbReference type="EMBL" id="ORM70403.1"/>
    </source>
</evidence>
<feature type="chain" id="PRO_5013321300" description="Lipoprotein SmpA/OmlA domain-containing protein" evidence="1">
    <location>
        <begin position="21"/>
        <end position="126"/>
    </location>
</feature>
<dbReference type="AlphaFoldDB" id="A0A1X1D160"/>
<dbReference type="RefSeq" id="WP_084933392.1">
    <property type="nucleotide sequence ID" value="NZ_MLFR01000004.1"/>
</dbReference>
<evidence type="ECO:0000256" key="1">
    <source>
        <dbReference type="SAM" id="SignalP"/>
    </source>
</evidence>
<name>A0A1X1D160_9GAMM</name>
<evidence type="ECO:0008006" key="4">
    <source>
        <dbReference type="Google" id="ProtNLM"/>
    </source>
</evidence>
<accession>A0A1X1D160</accession>
<dbReference type="EMBL" id="MLFR01000004">
    <property type="protein sequence ID" value="ORM70403.1"/>
    <property type="molecule type" value="Genomic_DNA"/>
</dbReference>
<gene>
    <name evidence="2" type="ORF">HA51_06370</name>
</gene>
<keyword evidence="1" id="KW-0732">Signal</keyword>
<organism evidence="2 3">
    <name type="scientific">Pantoea rwandensis</name>
    <dbReference type="NCBI Taxonomy" id="1076550"/>
    <lineage>
        <taxon>Bacteria</taxon>
        <taxon>Pseudomonadati</taxon>
        <taxon>Pseudomonadota</taxon>
        <taxon>Gammaproteobacteria</taxon>
        <taxon>Enterobacterales</taxon>
        <taxon>Erwiniaceae</taxon>
        <taxon>Pantoea</taxon>
    </lineage>
</organism>